<dbReference type="Gene3D" id="2.30.110.10">
    <property type="entry name" value="Electron Transport, Fmn-binding Protein, Chain A"/>
    <property type="match status" value="1"/>
</dbReference>
<dbReference type="AlphaFoldDB" id="A0AAW1SDU0"/>
<dbReference type="InterPro" id="IPR012349">
    <property type="entry name" value="Split_barrel_FMN-bd"/>
</dbReference>
<feature type="domain" description="Pyridoxamine 5'-phosphate oxidase Alr4036 family FMN-binding" evidence="2">
    <location>
        <begin position="4"/>
        <end position="96"/>
    </location>
</feature>
<evidence type="ECO:0000313" key="3">
    <source>
        <dbReference type="EMBL" id="KAK9844439.1"/>
    </source>
</evidence>
<comment type="caution">
    <text evidence="3">The sequence shown here is derived from an EMBL/GenBank/DDBJ whole genome shotgun (WGS) entry which is preliminary data.</text>
</comment>
<evidence type="ECO:0000313" key="4">
    <source>
        <dbReference type="Proteomes" id="UP001438707"/>
    </source>
</evidence>
<dbReference type="EMBL" id="JALJOS010000001">
    <property type="protein sequence ID" value="KAK9844439.1"/>
    <property type="molecule type" value="Genomic_DNA"/>
</dbReference>
<dbReference type="Pfam" id="PF12766">
    <property type="entry name" value="Pyridox_oxase_2"/>
    <property type="match status" value="1"/>
</dbReference>
<keyword evidence="4" id="KW-1185">Reference proteome</keyword>
<dbReference type="Proteomes" id="UP001438707">
    <property type="component" value="Unassembled WGS sequence"/>
</dbReference>
<reference evidence="3 4" key="1">
    <citation type="journal article" date="2024" name="Nat. Commun.">
        <title>Phylogenomics reveals the evolutionary origins of lichenization in chlorophyte algae.</title>
        <authorList>
            <person name="Puginier C."/>
            <person name="Libourel C."/>
            <person name="Otte J."/>
            <person name="Skaloud P."/>
            <person name="Haon M."/>
            <person name="Grisel S."/>
            <person name="Petersen M."/>
            <person name="Berrin J.G."/>
            <person name="Delaux P.M."/>
            <person name="Dal Grande F."/>
            <person name="Keller J."/>
        </authorList>
    </citation>
    <scope>NUCLEOTIDE SEQUENCE [LARGE SCALE GENOMIC DNA]</scope>
    <source>
        <strain evidence="3 4">SAG 2145</strain>
    </source>
</reference>
<evidence type="ECO:0000256" key="1">
    <source>
        <dbReference type="SAM" id="MobiDB-lite"/>
    </source>
</evidence>
<accession>A0AAW1SDU0</accession>
<dbReference type="GO" id="GO:0010181">
    <property type="term" value="F:FMN binding"/>
    <property type="evidence" value="ECO:0007669"/>
    <property type="project" value="InterPro"/>
</dbReference>
<gene>
    <name evidence="3" type="ORF">WJX74_002549</name>
</gene>
<sequence>MTTPAWRQALNKSLDSNKHLKYSTFFQIATTRPDGRPANRTVAFRGFMDKTDRLTFTTDTRTQKTKDLNHKDWAEACWYFPDSREQYRLLGHLTLIGKDSSDKELSQERLKAWSECSETNRKWFSGPNPGKPKAETSDADHQDINVRSNEDPPVDSFALAVLDITEVDYVDLLKNVRDRHEPQSSGWNKIPVNP</sequence>
<feature type="region of interest" description="Disordered" evidence="1">
    <location>
        <begin position="121"/>
        <end position="153"/>
    </location>
</feature>
<dbReference type="InterPro" id="IPR024624">
    <property type="entry name" value="Pyridox_Oxase_Alr4036_FMN-bd"/>
</dbReference>
<organism evidence="3 4">
    <name type="scientific">Apatococcus lobatus</name>
    <dbReference type="NCBI Taxonomy" id="904363"/>
    <lineage>
        <taxon>Eukaryota</taxon>
        <taxon>Viridiplantae</taxon>
        <taxon>Chlorophyta</taxon>
        <taxon>core chlorophytes</taxon>
        <taxon>Trebouxiophyceae</taxon>
        <taxon>Chlorellales</taxon>
        <taxon>Chlorellaceae</taxon>
        <taxon>Apatococcus</taxon>
    </lineage>
</organism>
<dbReference type="SUPFAM" id="SSF50475">
    <property type="entry name" value="FMN-binding split barrel"/>
    <property type="match status" value="1"/>
</dbReference>
<proteinExistence type="predicted"/>
<name>A0AAW1SDU0_9CHLO</name>
<dbReference type="PANTHER" id="PTHR28243:SF1">
    <property type="entry name" value="PYRIDOXAMINE 5'-PHOSPHATE OXIDASE ALR4036 FAMILY FMN-BINDING DOMAIN-CONTAINING PROTEIN"/>
    <property type="match status" value="1"/>
</dbReference>
<protein>
    <recommendedName>
        <fullName evidence="2">Pyridoxamine 5'-phosphate oxidase Alr4036 family FMN-binding domain-containing protein</fullName>
    </recommendedName>
</protein>
<dbReference type="PANTHER" id="PTHR28243">
    <property type="entry name" value="AGL049CP"/>
    <property type="match status" value="1"/>
</dbReference>
<evidence type="ECO:0000259" key="2">
    <source>
        <dbReference type="Pfam" id="PF12766"/>
    </source>
</evidence>
<feature type="compositionally biased region" description="Basic and acidic residues" evidence="1">
    <location>
        <begin position="132"/>
        <end position="150"/>
    </location>
</feature>